<protein>
    <submittedName>
        <fullName evidence="4">GNAT family N-acetyltransferase</fullName>
    </submittedName>
</protein>
<keyword evidence="5" id="KW-1185">Reference proteome</keyword>
<dbReference type="KEGG" id="apor:DDU33_02740"/>
<dbReference type="InterPro" id="IPR051016">
    <property type="entry name" value="Diverse_Substrate_AcTransf"/>
</dbReference>
<evidence type="ECO:0000256" key="2">
    <source>
        <dbReference type="ARBA" id="ARBA00023315"/>
    </source>
</evidence>
<dbReference type="Proteomes" id="UP000244920">
    <property type="component" value="Chromosome"/>
</dbReference>
<dbReference type="InterPro" id="IPR016181">
    <property type="entry name" value="Acyl_CoA_acyltransferase"/>
</dbReference>
<evidence type="ECO:0000259" key="3">
    <source>
        <dbReference type="PROSITE" id="PS51186"/>
    </source>
</evidence>
<evidence type="ECO:0000313" key="5">
    <source>
        <dbReference type="Proteomes" id="UP000244920"/>
    </source>
</evidence>
<sequence>MIRPAKTEDVARIAELLYQVHAVHAEARPDIFQAGKRKYNDEEIVALLADEQKPIFVYEDENGTVQGYAFCVYQITQGIPALFDRKVLYIDDLCVDASQRGKKIGEKLYQHVVAYAKENGCDSVTLHVWNDNQGAFRFYERLGLEPLKTLMEQKL</sequence>
<dbReference type="GeneID" id="86155509"/>
<keyword evidence="1 4" id="KW-0808">Transferase</keyword>
<gene>
    <name evidence="4" type="ORF">DDU33_02740</name>
</gene>
<dbReference type="GO" id="GO:0008080">
    <property type="term" value="F:N-acetyltransferase activity"/>
    <property type="evidence" value="ECO:0007669"/>
    <property type="project" value="TreeGrafter"/>
</dbReference>
<dbReference type="Pfam" id="PF00583">
    <property type="entry name" value="Acetyltransf_1"/>
    <property type="match status" value="1"/>
</dbReference>
<evidence type="ECO:0000256" key="1">
    <source>
        <dbReference type="ARBA" id="ARBA00022679"/>
    </source>
</evidence>
<accession>A0A2U8FHL3</accession>
<dbReference type="InterPro" id="IPR000182">
    <property type="entry name" value="GNAT_dom"/>
</dbReference>
<dbReference type="PANTHER" id="PTHR10545:SF29">
    <property type="entry name" value="GH14572P-RELATED"/>
    <property type="match status" value="1"/>
</dbReference>
<name>A0A2U8FHL3_9PAST</name>
<dbReference type="CDD" id="cd04301">
    <property type="entry name" value="NAT_SF"/>
    <property type="match status" value="1"/>
</dbReference>
<keyword evidence="2" id="KW-0012">Acyltransferase</keyword>
<evidence type="ECO:0000313" key="4">
    <source>
        <dbReference type="EMBL" id="AWI50480.1"/>
    </source>
</evidence>
<feature type="domain" description="N-acetyltransferase" evidence="3">
    <location>
        <begin position="1"/>
        <end position="155"/>
    </location>
</feature>
<reference evidence="5" key="1">
    <citation type="submission" date="2018-05" db="EMBL/GenBank/DDBJ databases">
        <title>Complete genome sequence of Actinobacillus porcitonsillarum reference strain 9953L55 (CCUG 46996).</title>
        <authorList>
            <person name="Dona V."/>
            <person name="Perreten V."/>
        </authorList>
    </citation>
    <scope>NUCLEOTIDE SEQUENCE [LARGE SCALE GENOMIC DNA]</scope>
    <source>
        <strain evidence="5">9953L55</strain>
    </source>
</reference>
<dbReference type="EMBL" id="CP029206">
    <property type="protein sequence ID" value="AWI50480.1"/>
    <property type="molecule type" value="Genomic_DNA"/>
</dbReference>
<dbReference type="Gene3D" id="3.40.630.30">
    <property type="match status" value="1"/>
</dbReference>
<dbReference type="RefSeq" id="WP_108922995.1">
    <property type="nucleotide sequence ID" value="NZ_CP029206.1"/>
</dbReference>
<dbReference type="PANTHER" id="PTHR10545">
    <property type="entry name" value="DIAMINE N-ACETYLTRANSFERASE"/>
    <property type="match status" value="1"/>
</dbReference>
<dbReference type="SUPFAM" id="SSF55729">
    <property type="entry name" value="Acyl-CoA N-acyltransferases (Nat)"/>
    <property type="match status" value="1"/>
</dbReference>
<dbReference type="PROSITE" id="PS51186">
    <property type="entry name" value="GNAT"/>
    <property type="match status" value="1"/>
</dbReference>
<proteinExistence type="predicted"/>
<dbReference type="AlphaFoldDB" id="A0A2U8FHL3"/>
<organism evidence="4 5">
    <name type="scientific">Actinobacillus porcitonsillarum</name>
    <dbReference type="NCBI Taxonomy" id="189834"/>
    <lineage>
        <taxon>Bacteria</taxon>
        <taxon>Pseudomonadati</taxon>
        <taxon>Pseudomonadota</taxon>
        <taxon>Gammaproteobacteria</taxon>
        <taxon>Pasteurellales</taxon>
        <taxon>Pasteurellaceae</taxon>
        <taxon>Actinobacillus</taxon>
    </lineage>
</organism>